<accession>A0A1F7G8G1</accession>
<proteinExistence type="predicted"/>
<comment type="caution">
    <text evidence="1">The sequence shown here is derived from an EMBL/GenBank/DDBJ whole genome shotgun (WGS) entry which is preliminary data.</text>
</comment>
<organism evidence="1 2">
    <name type="scientific">Candidatus Roizmanbacteria bacterium RIFCSPHIGHO2_01_FULL_39_12b</name>
    <dbReference type="NCBI Taxonomy" id="1802030"/>
    <lineage>
        <taxon>Bacteria</taxon>
        <taxon>Candidatus Roizmaniibacteriota</taxon>
    </lineage>
</organism>
<sequence>MQKLKAMDVIDEIMTTIELKQVTKSQMWVDIQRMGFKIKPVSGDIALFERIQAFFLKPLWKMGRADEIVQKYLYNLSGEEQEVLFDFLEEFEYKTQLDFNHQLIKKSLHHSIPKTPLKLEVFKDGANTPKLIN</sequence>
<protein>
    <submittedName>
        <fullName evidence="1">Uncharacterized protein</fullName>
    </submittedName>
</protein>
<evidence type="ECO:0000313" key="2">
    <source>
        <dbReference type="Proteomes" id="UP000178372"/>
    </source>
</evidence>
<reference evidence="1 2" key="1">
    <citation type="journal article" date="2016" name="Nat. Commun.">
        <title>Thousands of microbial genomes shed light on interconnected biogeochemical processes in an aquifer system.</title>
        <authorList>
            <person name="Anantharaman K."/>
            <person name="Brown C.T."/>
            <person name="Hug L.A."/>
            <person name="Sharon I."/>
            <person name="Castelle C.J."/>
            <person name="Probst A.J."/>
            <person name="Thomas B.C."/>
            <person name="Singh A."/>
            <person name="Wilkins M.J."/>
            <person name="Karaoz U."/>
            <person name="Brodie E.L."/>
            <person name="Williams K.H."/>
            <person name="Hubbard S.S."/>
            <person name="Banfield J.F."/>
        </authorList>
    </citation>
    <scope>NUCLEOTIDE SEQUENCE [LARGE SCALE GENOMIC DNA]</scope>
</reference>
<evidence type="ECO:0000313" key="1">
    <source>
        <dbReference type="EMBL" id="OGK15218.1"/>
    </source>
</evidence>
<dbReference type="Proteomes" id="UP000178372">
    <property type="component" value="Unassembled WGS sequence"/>
</dbReference>
<dbReference type="AlphaFoldDB" id="A0A1F7G8G1"/>
<dbReference type="EMBL" id="MFZF01000033">
    <property type="protein sequence ID" value="OGK15218.1"/>
    <property type="molecule type" value="Genomic_DNA"/>
</dbReference>
<name>A0A1F7G8G1_9BACT</name>
<gene>
    <name evidence="1" type="ORF">A2690_00370</name>
</gene>